<dbReference type="Pfam" id="PF09932">
    <property type="entry name" value="DUF2164"/>
    <property type="match status" value="1"/>
</dbReference>
<reference evidence="1 2" key="1">
    <citation type="submission" date="2020-04" db="EMBL/GenBank/DDBJ databases">
        <title>Genome sequencing of novel species.</title>
        <authorList>
            <person name="Heo J."/>
            <person name="Kim S.-J."/>
            <person name="Kim J.-S."/>
            <person name="Hong S.-B."/>
            <person name="Kwon S.-W."/>
        </authorList>
    </citation>
    <scope>NUCLEOTIDE SEQUENCE [LARGE SCALE GENOMIC DNA]</scope>
    <source>
        <strain evidence="1 2">MFER-1</strain>
    </source>
</reference>
<evidence type="ECO:0000313" key="2">
    <source>
        <dbReference type="Proteomes" id="UP000502248"/>
    </source>
</evidence>
<dbReference type="AlphaFoldDB" id="A0A7Z2VHN6"/>
<dbReference type="InterPro" id="IPR018680">
    <property type="entry name" value="DUF2164"/>
</dbReference>
<proteinExistence type="predicted"/>
<protein>
    <submittedName>
        <fullName evidence="1">DUF2164 domain-containing protein</fullName>
    </submittedName>
</protein>
<dbReference type="RefSeq" id="WP_169279503.1">
    <property type="nucleotide sequence ID" value="NZ_CP051680.1"/>
</dbReference>
<sequence length="86" mass="10030">MTIILKLPREEKDEIVRSVQAYFEDERSETIGALGAEQLIDFMIKELGPYLYNKALADARTVINEKYNQLDDELYTLEKPTYNGRK</sequence>
<evidence type="ECO:0000313" key="1">
    <source>
        <dbReference type="EMBL" id="QJD83206.1"/>
    </source>
</evidence>
<organism evidence="1 2">
    <name type="scientific">Cohnella herbarum</name>
    <dbReference type="NCBI Taxonomy" id="2728023"/>
    <lineage>
        <taxon>Bacteria</taxon>
        <taxon>Bacillati</taxon>
        <taxon>Bacillota</taxon>
        <taxon>Bacilli</taxon>
        <taxon>Bacillales</taxon>
        <taxon>Paenibacillaceae</taxon>
        <taxon>Cohnella</taxon>
    </lineage>
</organism>
<keyword evidence="2" id="KW-1185">Reference proteome</keyword>
<dbReference type="Proteomes" id="UP000502248">
    <property type="component" value="Chromosome"/>
</dbReference>
<dbReference type="KEGG" id="cheb:HH215_08480"/>
<accession>A0A7Z2VHN6</accession>
<name>A0A7Z2VHN6_9BACL</name>
<dbReference type="EMBL" id="CP051680">
    <property type="protein sequence ID" value="QJD83206.1"/>
    <property type="molecule type" value="Genomic_DNA"/>
</dbReference>
<gene>
    <name evidence="1" type="ORF">HH215_08480</name>
</gene>